<dbReference type="HOGENOM" id="CLU_3055079_0_0_10"/>
<dbReference type="Proteomes" id="UP000016630">
    <property type="component" value="Unassembled WGS sequence"/>
</dbReference>
<organism evidence="1 2">
    <name type="scientific">Porphyromonas gingivalis F0570</name>
    <dbReference type="NCBI Taxonomy" id="1227271"/>
    <lineage>
        <taxon>Bacteria</taxon>
        <taxon>Pseudomonadati</taxon>
        <taxon>Bacteroidota</taxon>
        <taxon>Bacteroidia</taxon>
        <taxon>Bacteroidales</taxon>
        <taxon>Porphyromonadaceae</taxon>
        <taxon>Porphyromonas</taxon>
    </lineage>
</organism>
<gene>
    <name evidence="1" type="ORF">HMPREF1555_02116</name>
</gene>
<name>A0A0E2LNG7_PORGN</name>
<dbReference type="EMBL" id="AWUW01000143">
    <property type="protein sequence ID" value="ERJ63984.1"/>
    <property type="molecule type" value="Genomic_DNA"/>
</dbReference>
<evidence type="ECO:0000313" key="1">
    <source>
        <dbReference type="EMBL" id="ERJ63984.1"/>
    </source>
</evidence>
<feature type="non-terminal residue" evidence="1">
    <location>
        <position position="54"/>
    </location>
</feature>
<dbReference type="AlphaFoldDB" id="A0A0E2LNG7"/>
<protein>
    <submittedName>
        <fullName evidence="1">Uncharacterized protein</fullName>
    </submittedName>
</protein>
<proteinExistence type="predicted"/>
<accession>A0A0E2LNG7</accession>
<comment type="caution">
    <text evidence="1">The sequence shown here is derived from an EMBL/GenBank/DDBJ whole genome shotgun (WGS) entry which is preliminary data.</text>
</comment>
<sequence length="54" mass="6227">MSSGKVKPSVYGHRANRNFTKFPSEKYSFPRQINACADRREIRNDCQLFLASCT</sequence>
<reference evidence="1 2" key="1">
    <citation type="submission" date="2013-06" db="EMBL/GenBank/DDBJ databases">
        <authorList>
            <person name="Weinstock G."/>
            <person name="Sodergren E."/>
            <person name="Lobos E.A."/>
            <person name="Fulton L."/>
            <person name="Fulton R."/>
            <person name="Courtney L."/>
            <person name="Fronick C."/>
            <person name="O'Laughlin M."/>
            <person name="Godfrey J."/>
            <person name="Wilson R.M."/>
            <person name="Miner T."/>
            <person name="Farmer C."/>
            <person name="Delehaunty K."/>
            <person name="Cordes M."/>
            <person name="Minx P."/>
            <person name="Tomlinson C."/>
            <person name="Chen J."/>
            <person name="Wollam A."/>
            <person name="Pepin K.H."/>
            <person name="Bhonagiri V."/>
            <person name="Zhang X."/>
            <person name="Warren W."/>
            <person name="Mitreva M."/>
            <person name="Mardis E.R."/>
            <person name="Wilson R.K."/>
        </authorList>
    </citation>
    <scope>NUCLEOTIDE SEQUENCE [LARGE SCALE GENOMIC DNA]</scope>
    <source>
        <strain evidence="1 2">F0570</strain>
    </source>
</reference>
<evidence type="ECO:0000313" key="2">
    <source>
        <dbReference type="Proteomes" id="UP000016630"/>
    </source>
</evidence>